<proteinExistence type="predicted"/>
<gene>
    <name evidence="2" type="ORF">BKK80_22720</name>
</gene>
<name>A0ABM6FFS9_9BURK</name>
<accession>A0ABM6FFS9</accession>
<dbReference type="EMBL" id="CP017755">
    <property type="protein sequence ID" value="AOZ10710.1"/>
    <property type="molecule type" value="Genomic_DNA"/>
</dbReference>
<sequence>MPLPVLLNRAAVAVLAIGLLASVAIFMTAGPDQAGLLDDDAARRQYEFELEKIGGKAAVLAADFANWFGSLWHGRTLAFTVAILSVLIAGACAWVAREIALHASHEAAHGEDSRPQQPPRRDG</sequence>
<evidence type="ECO:0000313" key="2">
    <source>
        <dbReference type="EMBL" id="AOZ10710.1"/>
    </source>
</evidence>
<keyword evidence="1" id="KW-0472">Membrane</keyword>
<organism evidence="2 3">
    <name type="scientific">Cupriavidus malaysiensis</name>
    <dbReference type="NCBI Taxonomy" id="367825"/>
    <lineage>
        <taxon>Bacteria</taxon>
        <taxon>Pseudomonadati</taxon>
        <taxon>Pseudomonadota</taxon>
        <taxon>Betaproteobacteria</taxon>
        <taxon>Burkholderiales</taxon>
        <taxon>Burkholderiaceae</taxon>
        <taxon>Cupriavidus</taxon>
    </lineage>
</organism>
<dbReference type="Proteomes" id="UP000177515">
    <property type="component" value="Chromosome 2"/>
</dbReference>
<keyword evidence="1" id="KW-1133">Transmembrane helix</keyword>
<feature type="transmembrane region" description="Helical" evidence="1">
    <location>
        <begin position="77"/>
        <end position="96"/>
    </location>
</feature>
<protein>
    <submittedName>
        <fullName evidence="2">Uncharacterized protein</fullName>
    </submittedName>
</protein>
<evidence type="ECO:0000313" key="3">
    <source>
        <dbReference type="Proteomes" id="UP000177515"/>
    </source>
</evidence>
<evidence type="ECO:0000256" key="1">
    <source>
        <dbReference type="SAM" id="Phobius"/>
    </source>
</evidence>
<keyword evidence="3" id="KW-1185">Reference proteome</keyword>
<feature type="transmembrane region" description="Helical" evidence="1">
    <location>
        <begin position="12"/>
        <end position="30"/>
    </location>
</feature>
<reference evidence="2 3" key="1">
    <citation type="submission" date="2016-10" db="EMBL/GenBank/DDBJ databases">
        <title>Complete genome sequences of three Cupriavidus strains isolated from various Malaysian environments.</title>
        <authorList>
            <person name="Abdullah A.A.-A."/>
            <person name="Shafie N.A.H."/>
            <person name="Lau N.S."/>
        </authorList>
    </citation>
    <scope>NUCLEOTIDE SEQUENCE [LARGE SCALE GENOMIC DNA]</scope>
    <source>
        <strain evidence="2 3">USMAA1020</strain>
    </source>
</reference>
<keyword evidence="1" id="KW-0812">Transmembrane</keyword>